<dbReference type="Gene3D" id="3.30.70.100">
    <property type="match status" value="1"/>
</dbReference>
<dbReference type="KEGG" id="spib:G8759_11110"/>
<organism evidence="1 2">
    <name type="scientific">Spirosoma aureum</name>
    <dbReference type="NCBI Taxonomy" id="2692134"/>
    <lineage>
        <taxon>Bacteria</taxon>
        <taxon>Pseudomonadati</taxon>
        <taxon>Bacteroidota</taxon>
        <taxon>Cytophagia</taxon>
        <taxon>Cytophagales</taxon>
        <taxon>Cytophagaceae</taxon>
        <taxon>Spirosoma</taxon>
    </lineage>
</organism>
<dbReference type="Proteomes" id="UP000501802">
    <property type="component" value="Chromosome"/>
</dbReference>
<evidence type="ECO:0000313" key="1">
    <source>
        <dbReference type="EMBL" id="QIP13134.1"/>
    </source>
</evidence>
<gene>
    <name evidence="1" type="ORF">G8759_11110</name>
</gene>
<dbReference type="InterPro" id="IPR036163">
    <property type="entry name" value="HMA_dom_sf"/>
</dbReference>
<dbReference type="SUPFAM" id="SSF55008">
    <property type="entry name" value="HMA, heavy metal-associated domain"/>
    <property type="match status" value="1"/>
</dbReference>
<proteinExistence type="predicted"/>
<dbReference type="EMBL" id="CP050063">
    <property type="protein sequence ID" value="QIP13134.1"/>
    <property type="molecule type" value="Genomic_DNA"/>
</dbReference>
<evidence type="ECO:0000313" key="2">
    <source>
        <dbReference type="Proteomes" id="UP000501802"/>
    </source>
</evidence>
<dbReference type="RefSeq" id="WP_167207916.1">
    <property type="nucleotide sequence ID" value="NZ_CP050063.1"/>
</dbReference>
<dbReference type="GO" id="GO:0046872">
    <property type="term" value="F:metal ion binding"/>
    <property type="evidence" value="ECO:0007669"/>
    <property type="project" value="InterPro"/>
</dbReference>
<reference evidence="1 2" key="1">
    <citation type="submission" date="2020-03" db="EMBL/GenBank/DDBJ databases">
        <authorList>
            <person name="Kim M.K."/>
        </authorList>
    </citation>
    <scope>NUCLEOTIDE SEQUENCE [LARGE SCALE GENOMIC DNA]</scope>
    <source>
        <strain evidence="1 2">BT328</strain>
    </source>
</reference>
<protein>
    <submittedName>
        <fullName evidence="1">Heavy-metal-associated domain-containing protein</fullName>
    </submittedName>
</protein>
<sequence length="75" mass="8153">METIKQNSVRFKTNIKCGGCIATVTPYLNEAVGEGHWQVDIQDPNKVLTADTTSASSTQIKQAIEKAGYKAEPLN</sequence>
<dbReference type="AlphaFoldDB" id="A0A6G9ALB9"/>
<keyword evidence="2" id="KW-1185">Reference proteome</keyword>
<name>A0A6G9ALB9_9BACT</name>
<accession>A0A6G9ALB9</accession>